<dbReference type="SUPFAM" id="SSF52009">
    <property type="entry name" value="Phosphohistidine domain"/>
    <property type="match status" value="1"/>
</dbReference>
<dbReference type="Pfam" id="PF01326">
    <property type="entry name" value="PPDK_N"/>
    <property type="match status" value="1"/>
</dbReference>
<gene>
    <name evidence="19" type="ORF">N177_3142</name>
</gene>
<dbReference type="EMBL" id="AWXZ01000039">
    <property type="protein sequence ID" value="ESR23074.1"/>
    <property type="molecule type" value="Genomic_DNA"/>
</dbReference>
<dbReference type="NCBIfam" id="TIGR01418">
    <property type="entry name" value="PEP_synth"/>
    <property type="match status" value="1"/>
</dbReference>
<evidence type="ECO:0000256" key="5">
    <source>
        <dbReference type="ARBA" id="ARBA00011996"/>
    </source>
</evidence>
<dbReference type="InterPro" id="IPR036637">
    <property type="entry name" value="Phosphohistidine_dom_sf"/>
</dbReference>
<dbReference type="InterPro" id="IPR040442">
    <property type="entry name" value="Pyrv_kinase-like_dom_sf"/>
</dbReference>
<dbReference type="GO" id="GO:0006094">
    <property type="term" value="P:gluconeogenesis"/>
    <property type="evidence" value="ECO:0007669"/>
    <property type="project" value="UniProtKB-UniPathway"/>
</dbReference>
<dbReference type="STRING" id="631454.N177_3142"/>
<dbReference type="Gene3D" id="3.50.30.10">
    <property type="entry name" value="Phosphohistidine domain"/>
    <property type="match status" value="1"/>
</dbReference>
<dbReference type="GO" id="GO:0005524">
    <property type="term" value="F:ATP binding"/>
    <property type="evidence" value="ECO:0007669"/>
    <property type="project" value="UniProtKB-KW"/>
</dbReference>
<dbReference type="InterPro" id="IPR013815">
    <property type="entry name" value="ATP_grasp_subdomain_1"/>
</dbReference>
<evidence type="ECO:0000256" key="14">
    <source>
        <dbReference type="ARBA" id="ARBA00047700"/>
    </source>
</evidence>
<keyword evidence="10 15" id="KW-0418">Kinase</keyword>
<dbReference type="FunFam" id="3.30.1490.20:FF:000010">
    <property type="entry name" value="Phosphoenolpyruvate synthase"/>
    <property type="match status" value="1"/>
</dbReference>
<evidence type="ECO:0000256" key="11">
    <source>
        <dbReference type="ARBA" id="ARBA00022840"/>
    </source>
</evidence>
<keyword evidence="19" id="KW-0670">Pyruvate</keyword>
<reference evidence="19 20" key="1">
    <citation type="journal article" date="2014" name="Genome Announc.">
        <title>Draft Genome Sequence of Lutibaculum baratangense Strain AMV1T, Isolated from a Mud Volcano in Andamans, India.</title>
        <authorList>
            <person name="Singh A."/>
            <person name="Sreenivas A."/>
            <person name="Sathyanarayana Reddy G."/>
            <person name="Pinnaka A.K."/>
            <person name="Shivaji S."/>
        </authorList>
    </citation>
    <scope>NUCLEOTIDE SEQUENCE [LARGE SCALE GENOMIC DNA]</scope>
    <source>
        <strain evidence="19 20">AMV1</strain>
    </source>
</reference>
<dbReference type="GO" id="GO:0008986">
    <property type="term" value="F:pyruvate, water dikinase activity"/>
    <property type="evidence" value="ECO:0007669"/>
    <property type="project" value="UniProtKB-EC"/>
</dbReference>
<evidence type="ECO:0000313" key="19">
    <source>
        <dbReference type="EMBL" id="ESR23074.1"/>
    </source>
</evidence>
<evidence type="ECO:0000256" key="2">
    <source>
        <dbReference type="ARBA" id="ARBA00002988"/>
    </source>
</evidence>
<dbReference type="InterPro" id="IPR000121">
    <property type="entry name" value="PEP_util_C"/>
</dbReference>
<evidence type="ECO:0000259" key="18">
    <source>
        <dbReference type="Pfam" id="PF02896"/>
    </source>
</evidence>
<dbReference type="GO" id="GO:0046872">
    <property type="term" value="F:metal ion binding"/>
    <property type="evidence" value="ECO:0007669"/>
    <property type="project" value="UniProtKB-KW"/>
</dbReference>
<dbReference type="InterPro" id="IPR023151">
    <property type="entry name" value="PEP_util_CS"/>
</dbReference>
<dbReference type="PANTHER" id="PTHR43030">
    <property type="entry name" value="PHOSPHOENOLPYRUVATE SYNTHASE"/>
    <property type="match status" value="1"/>
</dbReference>
<dbReference type="InterPro" id="IPR002192">
    <property type="entry name" value="PPDK_AMP/ATP-bd"/>
</dbReference>
<dbReference type="SUPFAM" id="SSF51621">
    <property type="entry name" value="Phosphoenolpyruvate/pyruvate domain"/>
    <property type="match status" value="1"/>
</dbReference>
<dbReference type="UniPathway" id="UPA00138"/>
<dbReference type="Gene3D" id="3.30.470.20">
    <property type="entry name" value="ATP-grasp fold, B domain"/>
    <property type="match status" value="1"/>
</dbReference>
<keyword evidence="12 15" id="KW-0460">Magnesium</keyword>
<organism evidence="19 20">
    <name type="scientific">Lutibaculum baratangense AMV1</name>
    <dbReference type="NCBI Taxonomy" id="631454"/>
    <lineage>
        <taxon>Bacteria</taxon>
        <taxon>Pseudomonadati</taxon>
        <taxon>Pseudomonadota</taxon>
        <taxon>Alphaproteobacteria</taxon>
        <taxon>Hyphomicrobiales</taxon>
        <taxon>Tepidamorphaceae</taxon>
        <taxon>Lutibaculum</taxon>
    </lineage>
</organism>
<dbReference type="InterPro" id="IPR015813">
    <property type="entry name" value="Pyrv/PenolPyrv_kinase-like_dom"/>
</dbReference>
<comment type="similarity">
    <text evidence="4 15">Belongs to the PEP-utilizing enzyme family.</text>
</comment>
<evidence type="ECO:0000256" key="12">
    <source>
        <dbReference type="ARBA" id="ARBA00022842"/>
    </source>
</evidence>
<dbReference type="Pfam" id="PF00391">
    <property type="entry name" value="PEP-utilizers"/>
    <property type="match status" value="1"/>
</dbReference>
<evidence type="ECO:0000256" key="8">
    <source>
        <dbReference type="ARBA" id="ARBA00022723"/>
    </source>
</evidence>
<dbReference type="PANTHER" id="PTHR43030:SF1">
    <property type="entry name" value="PHOSPHOENOLPYRUVATE SYNTHASE"/>
    <property type="match status" value="1"/>
</dbReference>
<dbReference type="PATRIC" id="fig|631454.5.peg.3102"/>
<evidence type="ECO:0000256" key="15">
    <source>
        <dbReference type="PIRNR" id="PIRNR000854"/>
    </source>
</evidence>
<dbReference type="PROSITE" id="PS00370">
    <property type="entry name" value="PEP_ENZYMES_PHOS_SITE"/>
    <property type="match status" value="1"/>
</dbReference>
<feature type="domain" description="PEP-utilising enzyme C-terminal" evidence="18">
    <location>
        <begin position="480"/>
        <end position="792"/>
    </location>
</feature>
<dbReference type="PROSITE" id="PS00742">
    <property type="entry name" value="PEP_ENZYMES_2"/>
    <property type="match status" value="1"/>
</dbReference>
<evidence type="ECO:0000313" key="20">
    <source>
        <dbReference type="Proteomes" id="UP000017819"/>
    </source>
</evidence>
<dbReference type="Pfam" id="PF02896">
    <property type="entry name" value="PEP-utilizers_C"/>
    <property type="match status" value="1"/>
</dbReference>
<comment type="caution">
    <text evidence="19">The sequence shown here is derived from an EMBL/GenBank/DDBJ whole genome shotgun (WGS) entry which is preliminary data.</text>
</comment>
<proteinExistence type="inferred from homology"/>
<feature type="domain" description="Pyruvate phosphate dikinase AMP/ATP-binding" evidence="17">
    <location>
        <begin position="20"/>
        <end position="345"/>
    </location>
</feature>
<dbReference type="InterPro" id="IPR018274">
    <property type="entry name" value="PEP_util_AS"/>
</dbReference>
<dbReference type="eggNOG" id="COG0574">
    <property type="taxonomic scope" value="Bacteria"/>
</dbReference>
<dbReference type="Proteomes" id="UP000017819">
    <property type="component" value="Unassembled WGS sequence"/>
</dbReference>
<keyword evidence="8 15" id="KW-0479">Metal-binding</keyword>
<comment type="cofactor">
    <cofactor evidence="1 15">
        <name>Mg(2+)</name>
        <dbReference type="ChEBI" id="CHEBI:18420"/>
    </cofactor>
</comment>
<evidence type="ECO:0000256" key="13">
    <source>
        <dbReference type="ARBA" id="ARBA00033470"/>
    </source>
</evidence>
<evidence type="ECO:0000256" key="1">
    <source>
        <dbReference type="ARBA" id="ARBA00001946"/>
    </source>
</evidence>
<dbReference type="RefSeq" id="WP_023433261.1">
    <property type="nucleotide sequence ID" value="NZ_AWXZ01000039.1"/>
</dbReference>
<accession>V4RCF5</accession>
<evidence type="ECO:0000256" key="10">
    <source>
        <dbReference type="ARBA" id="ARBA00022777"/>
    </source>
</evidence>
<dbReference type="PIRSF" id="PIRSF000854">
    <property type="entry name" value="PEP_synthase"/>
    <property type="match status" value="1"/>
</dbReference>
<dbReference type="SUPFAM" id="SSF56059">
    <property type="entry name" value="Glutathione synthetase ATP-binding domain-like"/>
    <property type="match status" value="1"/>
</dbReference>
<comment type="pathway">
    <text evidence="3 15">Carbohydrate biosynthesis; gluconeogenesis.</text>
</comment>
<dbReference type="InterPro" id="IPR008279">
    <property type="entry name" value="PEP-util_enz_mobile_dom"/>
</dbReference>
<keyword evidence="9 15" id="KW-0547">Nucleotide-binding</keyword>
<comment type="function">
    <text evidence="2 15">Catalyzes the phosphorylation of pyruvate to phosphoenolpyruvate.</text>
</comment>
<keyword evidence="20" id="KW-1185">Reference proteome</keyword>
<dbReference type="Gene3D" id="3.20.20.60">
    <property type="entry name" value="Phosphoenolpyruvate-binding domains"/>
    <property type="match status" value="1"/>
</dbReference>
<dbReference type="eggNOG" id="COG1080">
    <property type="taxonomic scope" value="Bacteria"/>
</dbReference>
<dbReference type="FunFam" id="3.30.470.20:FF:000017">
    <property type="entry name" value="Phosphoenolpyruvate synthase"/>
    <property type="match status" value="1"/>
</dbReference>
<keyword evidence="7 15" id="KW-0808">Transferase</keyword>
<dbReference type="AlphaFoldDB" id="V4RCF5"/>
<dbReference type="InterPro" id="IPR006319">
    <property type="entry name" value="PEP_synth"/>
</dbReference>
<protein>
    <recommendedName>
        <fullName evidence="6 15">Phosphoenolpyruvate synthase</fullName>
        <shortName evidence="15">PEP synthase</shortName>
        <ecNumber evidence="5 15">2.7.9.2</ecNumber>
    </recommendedName>
    <alternativeName>
        <fullName evidence="13 15">Pyruvate, water dikinase</fullName>
    </alternativeName>
</protein>
<comment type="catalytic activity">
    <reaction evidence="14 15">
        <text>pyruvate + ATP + H2O = phosphoenolpyruvate + AMP + phosphate + 2 H(+)</text>
        <dbReference type="Rhea" id="RHEA:11364"/>
        <dbReference type="ChEBI" id="CHEBI:15361"/>
        <dbReference type="ChEBI" id="CHEBI:15377"/>
        <dbReference type="ChEBI" id="CHEBI:15378"/>
        <dbReference type="ChEBI" id="CHEBI:30616"/>
        <dbReference type="ChEBI" id="CHEBI:43474"/>
        <dbReference type="ChEBI" id="CHEBI:58702"/>
        <dbReference type="ChEBI" id="CHEBI:456215"/>
        <dbReference type="EC" id="2.7.9.2"/>
    </reaction>
</comment>
<evidence type="ECO:0000256" key="4">
    <source>
        <dbReference type="ARBA" id="ARBA00007837"/>
    </source>
</evidence>
<evidence type="ECO:0000256" key="3">
    <source>
        <dbReference type="ARBA" id="ARBA00004742"/>
    </source>
</evidence>
<evidence type="ECO:0000256" key="9">
    <source>
        <dbReference type="ARBA" id="ARBA00022741"/>
    </source>
</evidence>
<dbReference type="OrthoDB" id="9765468at2"/>
<dbReference type="Gene3D" id="3.30.1490.20">
    <property type="entry name" value="ATP-grasp fold, A domain"/>
    <property type="match status" value="1"/>
</dbReference>
<dbReference type="NCBIfam" id="NF005057">
    <property type="entry name" value="PRK06464.1"/>
    <property type="match status" value="1"/>
</dbReference>
<sequence length="836" mass="90753">MATHTPSVIWFEKLKRGDVASVGGKNSSLGEMVANLQAKGVKVPDGFATTADAFRRYLAENGLVETIGAELDDFSKGRVTLQEAGQTIRRAILRGEFPADIAEEIAASYRELCRRADKPQADVAVRSSATAEDLPDASFAGQQETYLNIRGEAQLLDACRRCYASLFTDRAISYRVAKGFDHMKVALSVGVQLMVRSDLGGSGVMFSLDTETGFDKVVLINAAFGLGENVVQGAVDPDEYVVFKPLLADPALKPIVGKKKGAKAIKMVYATGGEGPTKNVPTSKAERAAFVLEDEDILTLARWAVTIEAHYGLPMDMEWAKDGETGELFIVQARPETVQSRREAGALKSYTISGKGRTLVTGHSIGDAIVSGRVCVIDHARDIGRFVDGSVLVTSTTDPDWVPIMKRATAIVTDHGGRTSHAAIVSRELGLPAVVGTGNATELLADEQEVTVSCAEGDEGFVYEGTADVTVEDVDLTGVPETRTRVMLNLANPAACFRWWQLPADGVGLARMEFVVNNHIKVHPMALVRFGSLKDEAAKAEIAELTAGYADKTEYFVDRLARALASIAASQHPSDVIVRMSDFKTNEYANLVGGAEFEPKEENPMLGFRGASRYYSPRYREGFALECRAIERVRKEMGFTNVVVMIPFCRSTKEADRVLEVMAENGLARGTDGLKVYVMCEIPSNVILAKEFAKRFDGFSIGSNDLTQLTLGVDRDSGELADLFDEQDEAVKWMIRNVIAAAHEAGAKVGLCGQAPSDHPEFAEFLVECGIDSMSVSPDSFVEVKRRVAKAEADGRRGAGTVPEEVLKHREEMLDEAIEESFPASDPPAVHWDERV</sequence>
<keyword evidence="11 15" id="KW-0067">ATP-binding</keyword>
<evidence type="ECO:0000259" key="16">
    <source>
        <dbReference type="Pfam" id="PF00391"/>
    </source>
</evidence>
<evidence type="ECO:0000256" key="7">
    <source>
        <dbReference type="ARBA" id="ARBA00022679"/>
    </source>
</evidence>
<evidence type="ECO:0000256" key="6">
    <source>
        <dbReference type="ARBA" id="ARBA00021623"/>
    </source>
</evidence>
<evidence type="ECO:0000259" key="17">
    <source>
        <dbReference type="Pfam" id="PF01326"/>
    </source>
</evidence>
<dbReference type="EC" id="2.7.9.2" evidence="5 15"/>
<feature type="domain" description="PEP-utilising enzyme mobile" evidence="16">
    <location>
        <begin position="388"/>
        <end position="457"/>
    </location>
</feature>
<name>V4RCF5_9HYPH</name>